<protein>
    <submittedName>
        <fullName evidence="1">Uncharacterized protein</fullName>
    </submittedName>
</protein>
<sequence length="138" mass="16083">MLLCFSRNYGHFFLAHLVGQITSENEVDDFRILNEYYMKRFPSEYPKILAEAIIKAFPIEKENVLMKRIKKKNILTVAIAFALSRMPNETRVAMFKTCDVEWSAVIPLLKGNLQHLCFTSIPFEKFVIFADDDKSLKK</sequence>
<organism evidence="1 3">
    <name type="scientific">Tritrichomonas musculus</name>
    <dbReference type="NCBI Taxonomy" id="1915356"/>
    <lineage>
        <taxon>Eukaryota</taxon>
        <taxon>Metamonada</taxon>
        <taxon>Parabasalia</taxon>
        <taxon>Tritrichomonadida</taxon>
        <taxon>Tritrichomonadidae</taxon>
        <taxon>Tritrichomonas</taxon>
    </lineage>
</organism>
<keyword evidence="3" id="KW-1185">Reference proteome</keyword>
<dbReference type="Proteomes" id="UP001470230">
    <property type="component" value="Unassembled WGS sequence"/>
</dbReference>
<dbReference type="EMBL" id="JAPFFF010000408">
    <property type="protein sequence ID" value="KAK8834440.1"/>
    <property type="molecule type" value="Genomic_DNA"/>
</dbReference>
<comment type="caution">
    <text evidence="1">The sequence shown here is derived from an EMBL/GenBank/DDBJ whole genome shotgun (WGS) entry which is preliminary data.</text>
</comment>
<evidence type="ECO:0000313" key="3">
    <source>
        <dbReference type="Proteomes" id="UP001470230"/>
    </source>
</evidence>
<dbReference type="EMBL" id="JAPFFF010000050">
    <property type="protein sequence ID" value="KAK8839767.1"/>
    <property type="molecule type" value="Genomic_DNA"/>
</dbReference>
<reference evidence="1 3" key="1">
    <citation type="submission" date="2024-04" db="EMBL/GenBank/DDBJ databases">
        <title>Tritrichomonas musculus Genome.</title>
        <authorList>
            <person name="Alves-Ferreira E."/>
            <person name="Grigg M."/>
            <person name="Lorenzi H."/>
            <person name="Galac M."/>
        </authorList>
    </citation>
    <scope>NUCLEOTIDE SEQUENCE [LARGE SCALE GENOMIC DNA]</scope>
    <source>
        <strain evidence="1 3">EAF2021</strain>
    </source>
</reference>
<accession>A0ABR2GMH5</accession>
<gene>
    <name evidence="1" type="ORF">M9Y10_030601</name>
    <name evidence="2" type="ORF">M9Y10_031472</name>
</gene>
<evidence type="ECO:0000313" key="2">
    <source>
        <dbReference type="EMBL" id="KAK8839767.1"/>
    </source>
</evidence>
<proteinExistence type="predicted"/>
<evidence type="ECO:0000313" key="1">
    <source>
        <dbReference type="EMBL" id="KAK8834440.1"/>
    </source>
</evidence>
<name>A0ABR2GMH5_9EUKA</name>